<dbReference type="Proteomes" id="UP000077856">
    <property type="component" value="Chromosome"/>
</dbReference>
<dbReference type="KEGG" id="bon:A361_16535"/>
<protein>
    <submittedName>
        <fullName evidence="1">Uncharacterized protein</fullName>
    </submittedName>
</protein>
<gene>
    <name evidence="1" type="ORF">A361_16535</name>
</gene>
<dbReference type="EMBL" id="CP015506">
    <property type="protein sequence ID" value="AND40691.1"/>
    <property type="molecule type" value="Genomic_DNA"/>
</dbReference>
<dbReference type="AlphaFoldDB" id="A0A161JUH6"/>
<evidence type="ECO:0000313" key="2">
    <source>
        <dbReference type="Proteomes" id="UP000077856"/>
    </source>
</evidence>
<proteinExistence type="predicted"/>
<dbReference type="STRING" id="1196031.A361_16535"/>
<evidence type="ECO:0000313" key="1">
    <source>
        <dbReference type="EMBL" id="AND40691.1"/>
    </source>
</evidence>
<name>A0A161JUH6_9BACI</name>
<reference evidence="1 2" key="1">
    <citation type="submission" date="2016-04" db="EMBL/GenBank/DDBJ databases">
        <title>Complete genome sequence of Bacillus oceanisediminis strain 2691.</title>
        <authorList>
            <person name="Jeong H."/>
            <person name="Kim H.J."/>
            <person name="Lee D.-W."/>
        </authorList>
    </citation>
    <scope>NUCLEOTIDE SEQUENCE [LARGE SCALE GENOMIC DNA]</scope>
    <source>
        <strain evidence="1 2">2691</strain>
    </source>
</reference>
<organism evidence="1 2">
    <name type="scientific">Cytobacillus oceanisediminis 2691</name>
    <dbReference type="NCBI Taxonomy" id="1196031"/>
    <lineage>
        <taxon>Bacteria</taxon>
        <taxon>Bacillati</taxon>
        <taxon>Bacillota</taxon>
        <taxon>Bacilli</taxon>
        <taxon>Bacillales</taxon>
        <taxon>Bacillaceae</taxon>
        <taxon>Cytobacillus</taxon>
    </lineage>
</organism>
<sequence>MQYSKDCFIDSWLSTTAAAATTASAATAAPKTIRASETVETIKTVKAVETEEEKAAKAAAKTKTDLPGLIIIILALIPWNRLVRMEITNIQHLKISLKIIHVHTSININKLCLQQRAIMKNSRNQSAFL</sequence>
<accession>A0A161JUH6</accession>